<comment type="similarity">
    <text evidence="1">Belongs to the universal stress protein A family.</text>
</comment>
<dbReference type="InterPro" id="IPR014729">
    <property type="entry name" value="Rossmann-like_a/b/a_fold"/>
</dbReference>
<gene>
    <name evidence="3" type="ORF">SUTMEG_02230</name>
</gene>
<dbReference type="InterPro" id="IPR006016">
    <property type="entry name" value="UspA"/>
</dbReference>
<proteinExistence type="inferred from homology"/>
<dbReference type="PANTHER" id="PTHR46268">
    <property type="entry name" value="STRESS RESPONSE PROTEIN NHAX"/>
    <property type="match status" value="1"/>
</dbReference>
<dbReference type="PRINTS" id="PR01438">
    <property type="entry name" value="UNVRSLSTRESS"/>
</dbReference>
<reference evidence="3 4" key="1">
    <citation type="journal article" date="2018" name="Int. J. Syst. Evol. Microbiol.">
        <title>Mesosutterella multiformis gen. nov., sp. nov., a member of the family Sutterellaceae and Sutterella megalosphaeroides sp. nov., isolated from human faeces.</title>
        <authorList>
            <person name="Sakamoto M."/>
            <person name="Ikeyama N."/>
            <person name="Kunihiro T."/>
            <person name="Iino T."/>
            <person name="Yuki M."/>
            <person name="Ohkuma M."/>
        </authorList>
    </citation>
    <scope>NUCLEOTIDE SEQUENCE [LARGE SCALE GENOMIC DNA]</scope>
    <source>
        <strain evidence="3 4">6FBBBH3</strain>
    </source>
</reference>
<sequence>MSAVKVLVTTDGSNLSDKAVDTAVRLTKQFGGELIAVTAVVAPPPSIGFEGEDQAVRERLAAVHHKATEAGVPCEVVAEHCSAVWKGILECAARHNVDYIVMASRGLGSIGSLLLGSETQKVLHQADRPVLVVR</sequence>
<feature type="domain" description="UspA" evidence="2">
    <location>
        <begin position="5"/>
        <end position="134"/>
    </location>
</feature>
<dbReference type="CDD" id="cd00293">
    <property type="entry name" value="USP-like"/>
    <property type="match status" value="1"/>
</dbReference>
<dbReference type="AlphaFoldDB" id="A0A2Z6I7R3"/>
<dbReference type="SUPFAM" id="SSF52402">
    <property type="entry name" value="Adenine nucleotide alpha hydrolases-like"/>
    <property type="match status" value="1"/>
</dbReference>
<dbReference type="KEGG" id="sutt:SUTMEG_02230"/>
<accession>A0A2Z6I7R3</accession>
<dbReference type="Gene3D" id="3.40.50.620">
    <property type="entry name" value="HUPs"/>
    <property type="match status" value="1"/>
</dbReference>
<protein>
    <submittedName>
        <fullName evidence="3">Universal stress protein UspA</fullName>
    </submittedName>
</protein>
<dbReference type="OrthoDB" id="9792500at2"/>
<name>A0A2Z6I7R3_9BURK</name>
<evidence type="ECO:0000313" key="4">
    <source>
        <dbReference type="Proteomes" id="UP000271003"/>
    </source>
</evidence>
<evidence type="ECO:0000313" key="3">
    <source>
        <dbReference type="EMBL" id="BBF22332.1"/>
    </source>
</evidence>
<evidence type="ECO:0000259" key="2">
    <source>
        <dbReference type="Pfam" id="PF00582"/>
    </source>
</evidence>
<dbReference type="InterPro" id="IPR006015">
    <property type="entry name" value="Universal_stress_UspA"/>
</dbReference>
<keyword evidence="4" id="KW-1185">Reference proteome</keyword>
<dbReference type="Proteomes" id="UP000271003">
    <property type="component" value="Chromosome"/>
</dbReference>
<dbReference type="Pfam" id="PF00582">
    <property type="entry name" value="Usp"/>
    <property type="match status" value="1"/>
</dbReference>
<dbReference type="EMBL" id="AP018786">
    <property type="protein sequence ID" value="BBF22332.1"/>
    <property type="molecule type" value="Genomic_DNA"/>
</dbReference>
<organism evidence="3 4">
    <name type="scientific">Sutterella megalosphaeroides</name>
    <dbReference type="NCBI Taxonomy" id="2494234"/>
    <lineage>
        <taxon>Bacteria</taxon>
        <taxon>Pseudomonadati</taxon>
        <taxon>Pseudomonadota</taxon>
        <taxon>Betaproteobacteria</taxon>
        <taxon>Burkholderiales</taxon>
        <taxon>Sutterellaceae</taxon>
        <taxon>Sutterella</taxon>
    </lineage>
</organism>
<dbReference type="PANTHER" id="PTHR46268:SF6">
    <property type="entry name" value="UNIVERSAL STRESS PROTEIN UP12"/>
    <property type="match status" value="1"/>
</dbReference>
<evidence type="ECO:0000256" key="1">
    <source>
        <dbReference type="ARBA" id="ARBA00008791"/>
    </source>
</evidence>
<dbReference type="RefSeq" id="WP_120175996.1">
    <property type="nucleotide sequence ID" value="NZ_AP018786.1"/>
</dbReference>